<keyword evidence="9" id="KW-0965">Cell junction</keyword>
<evidence type="ECO:0000313" key="16">
    <source>
        <dbReference type="Proteomes" id="UP000034805"/>
    </source>
</evidence>
<sequence>MSRQQRSSRDRVAIKSKVHLSIQPHEGESLKCLSMCQFDAEYRRFSLLLSSTGCFQDFYQLLRSIHRIPGLEVFLEYVDAHGDLLPINNDENFHKALSAARPLLRVILQRKDVMDSVFSIDLPQRKKKGQRQMTAKPHPPMLIGPPKDFRPVSSIIDVDILPVTLRRVRLHKHGSGRPLGFYIRDGLSVRVTPQGVEKVPGIFISRVVRGGLAESTGLLGLNDEILEVNDIDVAGKSLDQVTDMMVANSRNLVITVKPANQRNNVVRGSKASADSVDSRACHDSAANPASLHQGNSNAAEGESDEEDSDIIIENNTLLPRLPLQPFVNGSALLRETSPPLSLGLQPLPRSTTPHNSPTYRPGKGMQEDGNIITL</sequence>
<dbReference type="SUPFAM" id="SSF54277">
    <property type="entry name" value="CAD &amp; PB1 domains"/>
    <property type="match status" value="1"/>
</dbReference>
<comment type="similarity">
    <text evidence="4">Belongs to the PAR6 family.</text>
</comment>
<keyword evidence="11" id="KW-0131">Cell cycle</keyword>
<keyword evidence="5" id="KW-0796">Tight junction</keyword>
<dbReference type="AlphaFoldDB" id="A0A0P7U7R8"/>
<dbReference type="GO" id="GO:0016324">
    <property type="term" value="C:apical plasma membrane"/>
    <property type="evidence" value="ECO:0007669"/>
    <property type="project" value="TreeGrafter"/>
</dbReference>
<dbReference type="InterPro" id="IPR053793">
    <property type="entry name" value="PB1-like"/>
</dbReference>
<proteinExistence type="inferred from homology"/>
<evidence type="ECO:0000256" key="3">
    <source>
        <dbReference type="ARBA" id="ARBA00004496"/>
    </source>
</evidence>
<dbReference type="GO" id="GO:0051301">
    <property type="term" value="P:cell division"/>
    <property type="evidence" value="ECO:0007669"/>
    <property type="project" value="UniProtKB-KW"/>
</dbReference>
<dbReference type="Pfam" id="PF00595">
    <property type="entry name" value="PDZ"/>
    <property type="match status" value="1"/>
</dbReference>
<evidence type="ECO:0000256" key="8">
    <source>
        <dbReference type="ARBA" id="ARBA00022618"/>
    </source>
</evidence>
<dbReference type="Proteomes" id="UP000034805">
    <property type="component" value="Unassembled WGS sequence"/>
</dbReference>
<evidence type="ECO:0000256" key="7">
    <source>
        <dbReference type="ARBA" id="ARBA00022490"/>
    </source>
</evidence>
<dbReference type="PANTHER" id="PTHR14102:SF9">
    <property type="entry name" value="PARTITIONING DEFECTIVE 6 HOMOLOG ALPHA"/>
    <property type="match status" value="1"/>
</dbReference>
<evidence type="ECO:0000256" key="5">
    <source>
        <dbReference type="ARBA" id="ARBA00022427"/>
    </source>
</evidence>
<dbReference type="GO" id="GO:0005938">
    <property type="term" value="C:cell cortex"/>
    <property type="evidence" value="ECO:0007669"/>
    <property type="project" value="TreeGrafter"/>
</dbReference>
<reference evidence="15 16" key="1">
    <citation type="submission" date="2015-08" db="EMBL/GenBank/DDBJ databases">
        <title>The genome of the Asian arowana (Scleropages formosus).</title>
        <authorList>
            <person name="Tan M.H."/>
            <person name="Gan H.M."/>
            <person name="Croft L.J."/>
            <person name="Austin C.M."/>
        </authorList>
    </citation>
    <scope>NUCLEOTIDE SEQUENCE [LARGE SCALE GENOMIC DNA]</scope>
    <source>
        <strain evidence="15">Aro1</strain>
    </source>
</reference>
<dbReference type="SUPFAM" id="SSF50156">
    <property type="entry name" value="PDZ domain-like"/>
    <property type="match status" value="1"/>
</dbReference>
<dbReference type="FunFam" id="2.30.42.10:FF:000030">
    <property type="entry name" value="Partitioning defective 6 homolog beta"/>
    <property type="match status" value="1"/>
</dbReference>
<dbReference type="SMART" id="SM00228">
    <property type="entry name" value="PDZ"/>
    <property type="match status" value="1"/>
</dbReference>
<dbReference type="EMBL" id="JARO02005936">
    <property type="protein sequence ID" value="KPP66002.1"/>
    <property type="molecule type" value="Genomic_DNA"/>
</dbReference>
<dbReference type="Gene3D" id="2.30.42.10">
    <property type="match status" value="1"/>
</dbReference>
<dbReference type="InterPro" id="IPR051741">
    <property type="entry name" value="PAR6_homolog"/>
</dbReference>
<organism evidence="15 16">
    <name type="scientific">Scleropages formosus</name>
    <name type="common">Asian bonytongue</name>
    <name type="synonym">Osteoglossum formosum</name>
    <dbReference type="NCBI Taxonomy" id="113540"/>
    <lineage>
        <taxon>Eukaryota</taxon>
        <taxon>Metazoa</taxon>
        <taxon>Chordata</taxon>
        <taxon>Craniata</taxon>
        <taxon>Vertebrata</taxon>
        <taxon>Euteleostomi</taxon>
        <taxon>Actinopterygii</taxon>
        <taxon>Neopterygii</taxon>
        <taxon>Teleostei</taxon>
        <taxon>Osteoglossocephala</taxon>
        <taxon>Osteoglossomorpha</taxon>
        <taxon>Osteoglossiformes</taxon>
        <taxon>Osteoglossidae</taxon>
        <taxon>Scleropages</taxon>
    </lineage>
</organism>
<name>A0A0P7U7R8_SCLFO</name>
<accession>A0A0P7U7R8</accession>
<gene>
    <name evidence="15" type="ORF">Z043_115544</name>
</gene>
<evidence type="ECO:0000256" key="4">
    <source>
        <dbReference type="ARBA" id="ARBA00008625"/>
    </source>
</evidence>
<dbReference type="GO" id="GO:0005923">
    <property type="term" value="C:bicellular tight junction"/>
    <property type="evidence" value="ECO:0007669"/>
    <property type="project" value="UniProtKB-SubCell"/>
</dbReference>
<dbReference type="PROSITE" id="PS50106">
    <property type="entry name" value="PDZ"/>
    <property type="match status" value="1"/>
</dbReference>
<feature type="region of interest" description="Disordered" evidence="12">
    <location>
        <begin position="265"/>
        <end position="306"/>
    </location>
</feature>
<keyword evidence="10" id="KW-0472">Membrane</keyword>
<protein>
    <submittedName>
        <fullName evidence="15">Partitioning defective 6beta-like</fullName>
    </submittedName>
</protein>
<comment type="subcellular location">
    <subcellularLocation>
        <location evidence="2">Cell junction</location>
        <location evidence="2">Tight junction</location>
    </subcellularLocation>
    <subcellularLocation>
        <location evidence="1">Cell membrane</location>
    </subcellularLocation>
    <subcellularLocation>
        <location evidence="3">Cytoplasm</location>
    </subcellularLocation>
</comment>
<evidence type="ECO:0000256" key="12">
    <source>
        <dbReference type="SAM" id="MobiDB-lite"/>
    </source>
</evidence>
<dbReference type="CDD" id="cd06718">
    <property type="entry name" value="PDZ_Par6-like"/>
    <property type="match status" value="1"/>
</dbReference>
<dbReference type="FunFam" id="3.10.20.90:FF:000031">
    <property type="entry name" value="Partitioning defective 6 homolog alpha"/>
    <property type="match status" value="1"/>
</dbReference>
<dbReference type="GO" id="GO:0007163">
    <property type="term" value="P:establishment or maintenance of cell polarity"/>
    <property type="evidence" value="ECO:0007669"/>
    <property type="project" value="TreeGrafter"/>
</dbReference>
<dbReference type="GO" id="GO:0007098">
    <property type="term" value="P:centrosome cycle"/>
    <property type="evidence" value="ECO:0007669"/>
    <property type="project" value="TreeGrafter"/>
</dbReference>
<evidence type="ECO:0000256" key="6">
    <source>
        <dbReference type="ARBA" id="ARBA00022475"/>
    </source>
</evidence>
<dbReference type="GO" id="GO:0060341">
    <property type="term" value="P:regulation of cellular localization"/>
    <property type="evidence" value="ECO:0007669"/>
    <property type="project" value="TreeGrafter"/>
</dbReference>
<dbReference type="InterPro" id="IPR000270">
    <property type="entry name" value="PB1_dom"/>
</dbReference>
<dbReference type="STRING" id="113540.ENSSFOP00015017144"/>
<feature type="compositionally biased region" description="Low complexity" evidence="12">
    <location>
        <begin position="341"/>
        <end position="350"/>
    </location>
</feature>
<dbReference type="SMART" id="SM00666">
    <property type="entry name" value="PB1"/>
    <property type="match status" value="1"/>
</dbReference>
<evidence type="ECO:0000259" key="14">
    <source>
        <dbReference type="PROSITE" id="PS51745"/>
    </source>
</evidence>
<evidence type="ECO:0000313" key="15">
    <source>
        <dbReference type="EMBL" id="KPP66002.1"/>
    </source>
</evidence>
<dbReference type="PROSITE" id="PS51745">
    <property type="entry name" value="PB1"/>
    <property type="match status" value="1"/>
</dbReference>
<dbReference type="InterPro" id="IPR036034">
    <property type="entry name" value="PDZ_sf"/>
</dbReference>
<feature type="domain" description="PB1" evidence="14">
    <location>
        <begin position="31"/>
        <end position="111"/>
    </location>
</feature>
<feature type="domain" description="PDZ" evidence="13">
    <location>
        <begin position="167"/>
        <end position="260"/>
    </location>
</feature>
<evidence type="ECO:0000256" key="1">
    <source>
        <dbReference type="ARBA" id="ARBA00004236"/>
    </source>
</evidence>
<evidence type="ECO:0000259" key="13">
    <source>
        <dbReference type="PROSITE" id="PS50106"/>
    </source>
</evidence>
<evidence type="ECO:0000256" key="9">
    <source>
        <dbReference type="ARBA" id="ARBA00022949"/>
    </source>
</evidence>
<keyword evidence="7" id="KW-0963">Cytoplasm</keyword>
<dbReference type="Gene3D" id="3.10.20.90">
    <property type="entry name" value="Phosphatidylinositol 3-kinase Catalytic Subunit, Chain A, domain 1"/>
    <property type="match status" value="1"/>
</dbReference>
<comment type="caution">
    <text evidence="15">The sequence shown here is derived from an EMBL/GenBank/DDBJ whole genome shotgun (WGS) entry which is preliminary data.</text>
</comment>
<evidence type="ECO:0000256" key="2">
    <source>
        <dbReference type="ARBA" id="ARBA00004435"/>
    </source>
</evidence>
<keyword evidence="8" id="KW-0132">Cell division</keyword>
<dbReference type="GO" id="GO:0005634">
    <property type="term" value="C:nucleus"/>
    <property type="evidence" value="ECO:0007669"/>
    <property type="project" value="TreeGrafter"/>
</dbReference>
<dbReference type="InterPro" id="IPR001478">
    <property type="entry name" value="PDZ"/>
</dbReference>
<dbReference type="PANTHER" id="PTHR14102">
    <property type="entry name" value="PAR-6-RELATED"/>
    <property type="match status" value="1"/>
</dbReference>
<evidence type="ECO:0000256" key="10">
    <source>
        <dbReference type="ARBA" id="ARBA00023136"/>
    </source>
</evidence>
<keyword evidence="6" id="KW-1003">Cell membrane</keyword>
<dbReference type="Pfam" id="PF00564">
    <property type="entry name" value="PB1"/>
    <property type="match status" value="1"/>
</dbReference>
<evidence type="ECO:0000256" key="11">
    <source>
        <dbReference type="ARBA" id="ARBA00023306"/>
    </source>
</evidence>
<feature type="region of interest" description="Disordered" evidence="12">
    <location>
        <begin position="341"/>
        <end position="374"/>
    </location>
</feature>